<dbReference type="GO" id="GO:0035869">
    <property type="term" value="C:ciliary transition zone"/>
    <property type="evidence" value="ECO:0007669"/>
    <property type="project" value="TreeGrafter"/>
</dbReference>
<evidence type="ECO:0000256" key="3">
    <source>
        <dbReference type="ARBA" id="ARBA00022692"/>
    </source>
</evidence>
<sequence length="142" mass="15864">MAAVRQGRSSSVLSSVPLQILFFLDGIYYVFYFLAALLMIIYKSQIFTYPYNLLTLDLMLLFFMALLEAIRLYFGTKGNLTEEEAPLGISLGVTIGSVLLSVYFLVWQTYILRADVIINVVLLVAYGLEGILQIIAIAAFVS</sequence>
<evidence type="ECO:0000256" key="6">
    <source>
        <dbReference type="ARBA" id="ARBA00023273"/>
    </source>
</evidence>
<comment type="subcellular location">
    <subcellularLocation>
        <location evidence="1">Cell projection</location>
        <location evidence="1">Cilium</location>
    </subcellularLocation>
    <subcellularLocation>
        <location evidence="2">Membrane</location>
        <topology evidence="2">Multi-pass membrane protein</topology>
    </subcellularLocation>
</comment>
<evidence type="ECO:0000313" key="8">
    <source>
        <dbReference type="EMBL" id="LAA77934.1"/>
    </source>
</evidence>
<keyword evidence="6" id="KW-0966">Cell projection</keyword>
<evidence type="ECO:0000256" key="2">
    <source>
        <dbReference type="ARBA" id="ARBA00004141"/>
    </source>
</evidence>
<feature type="transmembrane region" description="Helical" evidence="7">
    <location>
        <begin position="54"/>
        <end position="74"/>
    </location>
</feature>
<dbReference type="GO" id="GO:1905515">
    <property type="term" value="P:non-motile cilium assembly"/>
    <property type="evidence" value="ECO:0007669"/>
    <property type="project" value="TreeGrafter"/>
</dbReference>
<evidence type="ECO:0008006" key="9">
    <source>
        <dbReference type="Google" id="ProtNLM"/>
    </source>
</evidence>
<keyword evidence="3 7" id="KW-0812">Transmembrane</keyword>
<dbReference type="Pfam" id="PF09799">
    <property type="entry name" value="Transmemb_17"/>
    <property type="match status" value="1"/>
</dbReference>
<keyword evidence="4 7" id="KW-1133">Transmembrane helix</keyword>
<reference evidence="8" key="2">
    <citation type="submission" date="2017-11" db="EMBL/GenBank/DDBJ databases">
        <title>Coralsnake Venomics: Analyses of Venom Gland Transcriptomes and Proteomes of Six Brazilian Taxa.</title>
        <authorList>
            <person name="Aird S.D."/>
            <person name="Jorge da Silva N."/>
            <person name="Qiu L."/>
            <person name="Villar-Briones A."/>
            <person name="Aparecida-Saddi V."/>
            <person name="Campos-Telles M.P."/>
            <person name="Grau M."/>
            <person name="Mikheyev A.S."/>
        </authorList>
    </citation>
    <scope>NUCLEOTIDE SEQUENCE</scope>
    <source>
        <tissue evidence="8">Venom_gland</tissue>
    </source>
</reference>
<dbReference type="GO" id="GO:0016020">
    <property type="term" value="C:membrane"/>
    <property type="evidence" value="ECO:0007669"/>
    <property type="project" value="UniProtKB-SubCell"/>
</dbReference>
<evidence type="ECO:0000256" key="1">
    <source>
        <dbReference type="ARBA" id="ARBA00004138"/>
    </source>
</evidence>
<feature type="transmembrane region" description="Helical" evidence="7">
    <location>
        <begin position="86"/>
        <end position="106"/>
    </location>
</feature>
<keyword evidence="5 7" id="KW-0472">Membrane</keyword>
<dbReference type="EMBL" id="IACK01066175">
    <property type="protein sequence ID" value="LAA77936.1"/>
    <property type="molecule type" value="Transcribed_RNA"/>
</dbReference>
<evidence type="ECO:0000256" key="5">
    <source>
        <dbReference type="ARBA" id="ARBA00023136"/>
    </source>
</evidence>
<dbReference type="PANTHER" id="PTHR13531">
    <property type="entry name" value="GEO07735P1-RELATED-RELATED"/>
    <property type="match status" value="1"/>
</dbReference>
<dbReference type="AlphaFoldDB" id="A0A2D4I133"/>
<protein>
    <recommendedName>
        <fullName evidence="9">Transmembrane protein 80</fullName>
    </recommendedName>
</protein>
<accession>A0A2D4I133</accession>
<organism evidence="8">
    <name type="scientific">Micrurus lemniscatus lemniscatus</name>
    <dbReference type="NCBI Taxonomy" id="129467"/>
    <lineage>
        <taxon>Eukaryota</taxon>
        <taxon>Metazoa</taxon>
        <taxon>Chordata</taxon>
        <taxon>Craniata</taxon>
        <taxon>Vertebrata</taxon>
        <taxon>Euteleostomi</taxon>
        <taxon>Lepidosauria</taxon>
        <taxon>Squamata</taxon>
        <taxon>Bifurcata</taxon>
        <taxon>Unidentata</taxon>
        <taxon>Episquamata</taxon>
        <taxon>Toxicofera</taxon>
        <taxon>Serpentes</taxon>
        <taxon>Colubroidea</taxon>
        <taxon>Elapidae</taxon>
        <taxon>Elapinae</taxon>
        <taxon>Micrurus</taxon>
    </lineage>
</organism>
<dbReference type="PANTHER" id="PTHR13531:SF8">
    <property type="entry name" value="TRANSMEMBRANE PROTEIN 80"/>
    <property type="match status" value="1"/>
</dbReference>
<proteinExistence type="predicted"/>
<dbReference type="EMBL" id="IACK01066174">
    <property type="protein sequence ID" value="LAA77934.1"/>
    <property type="molecule type" value="Transcribed_RNA"/>
</dbReference>
<dbReference type="InterPro" id="IPR019184">
    <property type="entry name" value="Uncharacterised_TM-17"/>
</dbReference>
<feature type="transmembrane region" description="Helical" evidence="7">
    <location>
        <begin position="20"/>
        <end position="42"/>
    </location>
</feature>
<feature type="transmembrane region" description="Helical" evidence="7">
    <location>
        <begin position="118"/>
        <end position="141"/>
    </location>
</feature>
<evidence type="ECO:0000256" key="7">
    <source>
        <dbReference type="SAM" id="Phobius"/>
    </source>
</evidence>
<name>A0A2D4I133_MICLE</name>
<reference evidence="8" key="1">
    <citation type="submission" date="2017-07" db="EMBL/GenBank/DDBJ databases">
        <authorList>
            <person name="Mikheyev A."/>
            <person name="Grau M."/>
        </authorList>
    </citation>
    <scope>NUCLEOTIDE SEQUENCE</scope>
    <source>
        <tissue evidence="8">Venom_gland</tissue>
    </source>
</reference>
<evidence type="ECO:0000256" key="4">
    <source>
        <dbReference type="ARBA" id="ARBA00022989"/>
    </source>
</evidence>